<dbReference type="SUPFAM" id="SSF69754">
    <property type="entry name" value="Ribosome binding protein Y (YfiA homologue)"/>
    <property type="match status" value="1"/>
</dbReference>
<comment type="caution">
    <text evidence="1">The sequence shown here is derived from an EMBL/GenBank/DDBJ whole genome shotgun (WGS) entry which is preliminary data.</text>
</comment>
<dbReference type="InterPro" id="IPR003489">
    <property type="entry name" value="RHF/RaiA"/>
</dbReference>
<dbReference type="AlphaFoldDB" id="A0A265UT20"/>
<keyword evidence="2" id="KW-1185">Reference proteome</keyword>
<dbReference type="EMBL" id="NGJN01000004">
    <property type="protein sequence ID" value="OZV68465.1"/>
    <property type="molecule type" value="Genomic_DNA"/>
</dbReference>
<evidence type="ECO:0000313" key="2">
    <source>
        <dbReference type="Proteomes" id="UP000216840"/>
    </source>
</evidence>
<reference evidence="1 2" key="1">
    <citation type="submission" date="2017-05" db="EMBL/GenBank/DDBJ databases">
        <title>The draft genome sequence of Idiomarina salinarum WNB302.</title>
        <authorList>
            <person name="Sun Y."/>
            <person name="Chen B."/>
            <person name="Du Z."/>
        </authorList>
    </citation>
    <scope>NUCLEOTIDE SEQUENCE [LARGE SCALE GENOMIC DNA]</scope>
    <source>
        <strain evidence="1 2">WNB302</strain>
    </source>
</reference>
<dbReference type="InterPro" id="IPR036567">
    <property type="entry name" value="RHF-like"/>
</dbReference>
<protein>
    <submittedName>
        <fullName evidence="1">30S ribosomal protein S30</fullName>
    </submittedName>
</protein>
<proteinExistence type="predicted"/>
<evidence type="ECO:0000313" key="1">
    <source>
        <dbReference type="EMBL" id="OZV68465.1"/>
    </source>
</evidence>
<dbReference type="Proteomes" id="UP000216840">
    <property type="component" value="Unassembled WGS sequence"/>
</dbReference>
<keyword evidence="1" id="KW-0687">Ribonucleoprotein</keyword>
<dbReference type="RefSeq" id="WP_094968230.1">
    <property type="nucleotide sequence ID" value="NZ_NGJN01000004.1"/>
</dbReference>
<dbReference type="Pfam" id="PF02482">
    <property type="entry name" value="Ribosomal_S30AE"/>
    <property type="match status" value="1"/>
</dbReference>
<accession>A0A265UT20</accession>
<sequence length="101" mass="11465">MKTILFKYDGVSSSESLETYAKEKIEKLFTRNDFLVRADVFFKTENTSNTDTGMIAAIRLSAPGPRLYAEASKSNFRAALSECVDQLRQQLAKRTEILKSY</sequence>
<keyword evidence="1" id="KW-0689">Ribosomal protein</keyword>
<dbReference type="OrthoDB" id="9808702at2"/>
<name>A0A265UT20_9FLAO</name>
<dbReference type="GO" id="GO:0005840">
    <property type="term" value="C:ribosome"/>
    <property type="evidence" value="ECO:0007669"/>
    <property type="project" value="UniProtKB-KW"/>
</dbReference>
<gene>
    <name evidence="1" type="ORF">CA834_08280</name>
</gene>
<organism evidence="1 2">
    <name type="scientific">Winogradskyella aurantia</name>
    <dbReference type="NCBI Taxonomy" id="1915063"/>
    <lineage>
        <taxon>Bacteria</taxon>
        <taxon>Pseudomonadati</taxon>
        <taxon>Bacteroidota</taxon>
        <taxon>Flavobacteriia</taxon>
        <taxon>Flavobacteriales</taxon>
        <taxon>Flavobacteriaceae</taxon>
        <taxon>Winogradskyella</taxon>
    </lineage>
</organism>
<dbReference type="Gene3D" id="3.30.160.100">
    <property type="entry name" value="Ribosome hibernation promotion factor-like"/>
    <property type="match status" value="1"/>
</dbReference>